<keyword evidence="11" id="KW-1185">Reference proteome</keyword>
<reference evidence="10" key="1">
    <citation type="journal article" date="2021" name="Sci. Rep.">
        <title>Diploid genomic architecture of Nitzschia inconspicua, an elite biomass production diatom.</title>
        <authorList>
            <person name="Oliver A."/>
            <person name="Podell S."/>
            <person name="Pinowska A."/>
            <person name="Traller J.C."/>
            <person name="Smith S.R."/>
            <person name="McClure R."/>
            <person name="Beliaev A."/>
            <person name="Bohutskyi P."/>
            <person name="Hill E.A."/>
            <person name="Rabines A."/>
            <person name="Zheng H."/>
            <person name="Allen L.Z."/>
            <person name="Kuo A."/>
            <person name="Grigoriev I.V."/>
            <person name="Allen A.E."/>
            <person name="Hazlebeck D."/>
            <person name="Allen E.E."/>
        </authorList>
    </citation>
    <scope>NUCLEOTIDE SEQUENCE</scope>
    <source>
        <strain evidence="10">Hildebrandi</strain>
    </source>
</reference>
<evidence type="ECO:0000313" key="10">
    <source>
        <dbReference type="EMBL" id="KAG7361011.1"/>
    </source>
</evidence>
<comment type="subcellular location">
    <subcellularLocation>
        <location evidence="1">Membrane</location>
        <topology evidence="1">Multi-pass membrane protein</topology>
    </subcellularLocation>
</comment>
<evidence type="ECO:0000256" key="2">
    <source>
        <dbReference type="ARBA" id="ARBA00006595"/>
    </source>
</evidence>
<sequence length="567" mass="61932">MGCCRQNKVDADGPMSLAQRSGVLLFALLQNSLMGGIVYGWSSIDSTLLIAPESHGGAGIDPEKTSHVFSWAASTAMVSSFFLGIVLDLFGPRMCSLLSLSTIATGCALLSVSHDFAQFSVGFCVLAFGGPGICSSIIHIANLFPESKNLVMGCLSGCIAVSFSVLSVFDYLWHQYEWATFHSLFAFYAIIATLLGVGALVIYPNDPYEESTLDDDSSINGSDDDDKTGQLDGEETRLLVKTIVHPSVHHSPTTVVLRHVASLSAIPEHKHHHESHIQSVAAGPSLVIQQPLDSYLRPYTRSESFMISKEVMATDDPNKDVIMSLKDQPFLKQLLSGSYIRSSILFWICSFVTNFYVSSLSTELADLDQYTSPVQHGLTQTFTLFMSGGVFGSVMVGILIDNFGVEICTSILLVFGQLQMVIVLFFDQYQSMMMLSFFLYTLFRAFLYPVFIASLTSRLGFKYFGVLLGIGFAVSGLFQLLMAPLHDIVAGDCHLLASPDPSGEDDCFEGLWISLHLLQLSALLGLMVVPFLDYRSKVAHELAVEEYKARTHFGYGSLSGIGLSLED</sequence>
<feature type="compositionally biased region" description="Acidic residues" evidence="8">
    <location>
        <begin position="210"/>
        <end position="226"/>
    </location>
</feature>
<reference evidence="10" key="2">
    <citation type="submission" date="2021-04" db="EMBL/GenBank/DDBJ databases">
        <authorList>
            <person name="Podell S."/>
        </authorList>
    </citation>
    <scope>NUCLEOTIDE SEQUENCE</scope>
    <source>
        <strain evidence="10">Hildebrandi</strain>
    </source>
</reference>
<dbReference type="PANTHER" id="PTHR20772:SF2">
    <property type="entry name" value="PROTEIN FMP42"/>
    <property type="match status" value="1"/>
</dbReference>
<feature type="transmembrane region" description="Helical" evidence="9">
    <location>
        <begin position="94"/>
        <end position="113"/>
    </location>
</feature>
<feature type="transmembrane region" description="Helical" evidence="9">
    <location>
        <begin position="150"/>
        <end position="173"/>
    </location>
</feature>
<accession>A0A9K3LHF4</accession>
<dbReference type="EMBL" id="JAGRRH010000013">
    <property type="protein sequence ID" value="KAG7361011.1"/>
    <property type="molecule type" value="Genomic_DNA"/>
</dbReference>
<feature type="transmembrane region" description="Helical" evidence="9">
    <location>
        <begin position="463"/>
        <end position="482"/>
    </location>
</feature>
<feature type="transmembrane region" description="Helical" evidence="9">
    <location>
        <begin position="21"/>
        <end position="41"/>
    </location>
</feature>
<feature type="transmembrane region" description="Helical" evidence="9">
    <location>
        <begin position="68"/>
        <end position="87"/>
    </location>
</feature>
<evidence type="ECO:0000256" key="4">
    <source>
        <dbReference type="ARBA" id="ARBA00022692"/>
    </source>
</evidence>
<keyword evidence="5" id="KW-0029">Amino-acid transport</keyword>
<keyword evidence="4 9" id="KW-0812">Transmembrane</keyword>
<evidence type="ECO:0000256" key="3">
    <source>
        <dbReference type="ARBA" id="ARBA00022448"/>
    </source>
</evidence>
<dbReference type="AlphaFoldDB" id="A0A9K3LHF4"/>
<keyword evidence="6 9" id="KW-1133">Transmembrane helix</keyword>
<dbReference type="GO" id="GO:0016020">
    <property type="term" value="C:membrane"/>
    <property type="evidence" value="ECO:0007669"/>
    <property type="project" value="UniProtKB-SubCell"/>
</dbReference>
<protein>
    <submittedName>
        <fullName evidence="10">Major facilitator superfamily transporter</fullName>
    </submittedName>
</protein>
<organism evidence="10 11">
    <name type="scientific">Nitzschia inconspicua</name>
    <dbReference type="NCBI Taxonomy" id="303405"/>
    <lineage>
        <taxon>Eukaryota</taxon>
        <taxon>Sar</taxon>
        <taxon>Stramenopiles</taxon>
        <taxon>Ochrophyta</taxon>
        <taxon>Bacillariophyta</taxon>
        <taxon>Bacillariophyceae</taxon>
        <taxon>Bacillariophycidae</taxon>
        <taxon>Bacillariales</taxon>
        <taxon>Bacillariaceae</taxon>
        <taxon>Nitzschia</taxon>
    </lineage>
</organism>
<feature type="transmembrane region" description="Helical" evidence="9">
    <location>
        <begin position="185"/>
        <end position="203"/>
    </location>
</feature>
<keyword evidence="7 9" id="KW-0472">Membrane</keyword>
<feature type="transmembrane region" description="Helical" evidence="9">
    <location>
        <begin position="407"/>
        <end position="426"/>
    </location>
</feature>
<evidence type="ECO:0000256" key="8">
    <source>
        <dbReference type="SAM" id="MobiDB-lite"/>
    </source>
</evidence>
<feature type="transmembrane region" description="Helical" evidence="9">
    <location>
        <begin position="377"/>
        <end position="400"/>
    </location>
</feature>
<dbReference type="InterPro" id="IPR011701">
    <property type="entry name" value="MFS"/>
</dbReference>
<comment type="caution">
    <text evidence="10">The sequence shown here is derived from an EMBL/GenBank/DDBJ whole genome shotgun (WGS) entry which is preliminary data.</text>
</comment>
<dbReference type="Pfam" id="PF07690">
    <property type="entry name" value="MFS_1"/>
    <property type="match status" value="1"/>
</dbReference>
<feature type="region of interest" description="Disordered" evidence="8">
    <location>
        <begin position="210"/>
        <end position="230"/>
    </location>
</feature>
<evidence type="ECO:0000256" key="9">
    <source>
        <dbReference type="SAM" id="Phobius"/>
    </source>
</evidence>
<comment type="similarity">
    <text evidence="2">Belongs to the SLC43A transporter (TC 2.A.1.44) family.</text>
</comment>
<keyword evidence="3" id="KW-0813">Transport</keyword>
<dbReference type="GO" id="GO:0006865">
    <property type="term" value="P:amino acid transport"/>
    <property type="evidence" value="ECO:0007669"/>
    <property type="project" value="UniProtKB-KW"/>
</dbReference>
<dbReference type="GO" id="GO:0022857">
    <property type="term" value="F:transmembrane transporter activity"/>
    <property type="evidence" value="ECO:0007669"/>
    <property type="project" value="InterPro"/>
</dbReference>
<evidence type="ECO:0000256" key="6">
    <source>
        <dbReference type="ARBA" id="ARBA00022989"/>
    </source>
</evidence>
<evidence type="ECO:0000256" key="7">
    <source>
        <dbReference type="ARBA" id="ARBA00023136"/>
    </source>
</evidence>
<dbReference type="InterPro" id="IPR052599">
    <property type="entry name" value="SLC43A_AATransporter"/>
</dbReference>
<evidence type="ECO:0000313" key="11">
    <source>
        <dbReference type="Proteomes" id="UP000693970"/>
    </source>
</evidence>
<dbReference type="Proteomes" id="UP000693970">
    <property type="component" value="Unassembled WGS sequence"/>
</dbReference>
<feature type="transmembrane region" description="Helical" evidence="9">
    <location>
        <begin position="119"/>
        <end position="138"/>
    </location>
</feature>
<feature type="transmembrane region" description="Helical" evidence="9">
    <location>
        <begin position="432"/>
        <end position="451"/>
    </location>
</feature>
<evidence type="ECO:0000256" key="1">
    <source>
        <dbReference type="ARBA" id="ARBA00004141"/>
    </source>
</evidence>
<proteinExistence type="inferred from homology"/>
<dbReference type="PANTHER" id="PTHR20772">
    <property type="entry name" value="PROTEIN FMP42"/>
    <property type="match status" value="1"/>
</dbReference>
<gene>
    <name evidence="10" type="ORF">IV203_036111</name>
</gene>
<feature type="transmembrane region" description="Helical" evidence="9">
    <location>
        <begin position="339"/>
        <end position="357"/>
    </location>
</feature>
<feature type="transmembrane region" description="Helical" evidence="9">
    <location>
        <begin position="511"/>
        <end position="532"/>
    </location>
</feature>
<evidence type="ECO:0000256" key="5">
    <source>
        <dbReference type="ARBA" id="ARBA00022970"/>
    </source>
</evidence>
<dbReference type="OrthoDB" id="45809at2759"/>
<name>A0A9K3LHF4_9STRA</name>